<dbReference type="EMBL" id="CM045767">
    <property type="protein sequence ID" value="KAI7997255.1"/>
    <property type="molecule type" value="Genomic_DNA"/>
</dbReference>
<reference evidence="1 2" key="1">
    <citation type="journal article" date="2022" name="Plant J.">
        <title>Chromosome-level genome of Camellia lanceoleosa provides a valuable resource for understanding genome evolution and self-incompatibility.</title>
        <authorList>
            <person name="Gong W."/>
            <person name="Xiao S."/>
            <person name="Wang L."/>
            <person name="Liao Z."/>
            <person name="Chang Y."/>
            <person name="Mo W."/>
            <person name="Hu G."/>
            <person name="Li W."/>
            <person name="Zhao G."/>
            <person name="Zhu H."/>
            <person name="Hu X."/>
            <person name="Ji K."/>
            <person name="Xiang X."/>
            <person name="Song Q."/>
            <person name="Yuan D."/>
            <person name="Jin S."/>
            <person name="Zhang L."/>
        </authorList>
    </citation>
    <scope>NUCLEOTIDE SEQUENCE [LARGE SCALE GENOMIC DNA]</scope>
    <source>
        <strain evidence="1">SQ_2022a</strain>
    </source>
</reference>
<sequence>MSSVNASGDLSSEMEVDAFRRLFPLRFHERHLLESSHTMQKLRKARDTTLALGVVASVDGSSLAKISCTTMLAAIKMEVMTPTTESPDKGCRVIDFHMPPICSPIVRPDRPADAAPVI</sequence>
<comment type="caution">
    <text evidence="1">The sequence shown here is derived from an EMBL/GenBank/DDBJ whole genome shotgun (WGS) entry which is preliminary data.</text>
</comment>
<accession>A0ACC0GAQ0</accession>
<gene>
    <name evidence="1" type="ORF">LOK49_LG10G00202</name>
</gene>
<keyword evidence="2" id="KW-1185">Reference proteome</keyword>
<evidence type="ECO:0000313" key="1">
    <source>
        <dbReference type="EMBL" id="KAI7997255.1"/>
    </source>
</evidence>
<proteinExistence type="predicted"/>
<protein>
    <submittedName>
        <fullName evidence="1">Exosome complex component RRP43</fullName>
    </submittedName>
</protein>
<dbReference type="Proteomes" id="UP001060215">
    <property type="component" value="Chromosome 10"/>
</dbReference>
<organism evidence="1 2">
    <name type="scientific">Camellia lanceoleosa</name>
    <dbReference type="NCBI Taxonomy" id="1840588"/>
    <lineage>
        <taxon>Eukaryota</taxon>
        <taxon>Viridiplantae</taxon>
        <taxon>Streptophyta</taxon>
        <taxon>Embryophyta</taxon>
        <taxon>Tracheophyta</taxon>
        <taxon>Spermatophyta</taxon>
        <taxon>Magnoliopsida</taxon>
        <taxon>eudicotyledons</taxon>
        <taxon>Gunneridae</taxon>
        <taxon>Pentapetalae</taxon>
        <taxon>asterids</taxon>
        <taxon>Ericales</taxon>
        <taxon>Theaceae</taxon>
        <taxon>Camellia</taxon>
    </lineage>
</organism>
<name>A0ACC0GAQ0_9ERIC</name>
<evidence type="ECO:0000313" key="2">
    <source>
        <dbReference type="Proteomes" id="UP001060215"/>
    </source>
</evidence>